<dbReference type="Pfam" id="PF00106">
    <property type="entry name" value="adh_short"/>
    <property type="match status" value="1"/>
</dbReference>
<dbReference type="HOGENOM" id="CLU_504504_0_0_1"/>
<accession>L8WPT6</accession>
<dbReference type="InterPro" id="IPR036291">
    <property type="entry name" value="NAD(P)-bd_dom_sf"/>
</dbReference>
<dbReference type="AlphaFoldDB" id="L8WPT6"/>
<dbReference type="Pfam" id="PF13561">
    <property type="entry name" value="adh_short_C2"/>
    <property type="match status" value="1"/>
</dbReference>
<dbReference type="Proteomes" id="UP000011668">
    <property type="component" value="Unassembled WGS sequence"/>
</dbReference>
<keyword evidence="2" id="KW-1185">Reference proteome</keyword>
<proteinExistence type="predicted"/>
<sequence>MFLVGTRREEAIDLTEDATTISIMLEFIYPNRQAPLVTSFETLDNCLRISQKYDLQSMIQTLDTQLSINTTPQSLVHSDPLRAYQLALTFDLPKTKVMAAPLITTAKADLCEPSRLSRVVQSHPSASLIRLIGIQGTRAKILADVLFGFYKRPMLPTQEHFFYDLSCEPCRGWLDMCEGNEARAGLYTHHPPSWLLSWSNLVYQTLLAMPIEQCDDLFRVTVLERLEGTATTCQDCLADFWKYRDQRPKFDRWASNVKTTLKERLSNVAPHDSDPLDHHPTTTIDSMPGRLEHKVAIVTGAGSGIGLESSLLFASEGAHVVLADINIDAANKTQGLLKEKYPNAPKALAVKVDVSKEADLKALVDKTVEEFGRLDVMTDESKKLHTGGSIINTASFVSLMGAATPQLAFDSNDTAHQLMGPFIALLMDFLNTEEKRNRRMVHLPMGRFGEAIEQAQAALFLASDESSYITGTDFKVDGGLSSCYVTAEGEPVLPPPVSLFMRATDTEKCIPIYPNCPSKQKKVYPSTILPPFFRCHTALV</sequence>
<dbReference type="Gene3D" id="3.40.50.720">
    <property type="entry name" value="NAD(P)-binding Rossmann-like Domain"/>
    <property type="match status" value="2"/>
</dbReference>
<organism evidence="1 2">
    <name type="scientific">Thanatephorus cucumeris (strain AG1-IA)</name>
    <name type="common">Rice sheath blight fungus</name>
    <name type="synonym">Rhizoctonia solani</name>
    <dbReference type="NCBI Taxonomy" id="983506"/>
    <lineage>
        <taxon>Eukaryota</taxon>
        <taxon>Fungi</taxon>
        <taxon>Dikarya</taxon>
        <taxon>Basidiomycota</taxon>
        <taxon>Agaricomycotina</taxon>
        <taxon>Agaricomycetes</taxon>
        <taxon>Cantharellales</taxon>
        <taxon>Ceratobasidiaceae</taxon>
        <taxon>Rhizoctonia</taxon>
        <taxon>Rhizoctonia solani AG-1</taxon>
    </lineage>
</organism>
<dbReference type="PANTHER" id="PTHR42820">
    <property type="entry name" value="SHORT-CHAIN DEHYDROGENASE REDUCTASE"/>
    <property type="match status" value="1"/>
</dbReference>
<dbReference type="SUPFAM" id="SSF51735">
    <property type="entry name" value="NAD(P)-binding Rossmann-fold domains"/>
    <property type="match status" value="1"/>
</dbReference>
<reference evidence="1 2" key="1">
    <citation type="journal article" date="2013" name="Nat. Commun.">
        <title>The evolution and pathogenic mechanisms of the rice sheath blight pathogen.</title>
        <authorList>
            <person name="Zheng A."/>
            <person name="Lin R."/>
            <person name="Xu L."/>
            <person name="Qin P."/>
            <person name="Tang C."/>
            <person name="Ai P."/>
            <person name="Zhang D."/>
            <person name="Liu Y."/>
            <person name="Sun Z."/>
            <person name="Feng H."/>
            <person name="Wang Y."/>
            <person name="Chen Y."/>
            <person name="Liang X."/>
            <person name="Fu R."/>
            <person name="Li Q."/>
            <person name="Zhang J."/>
            <person name="Yu X."/>
            <person name="Xie Z."/>
            <person name="Ding L."/>
            <person name="Guan P."/>
            <person name="Tang J."/>
            <person name="Liang Y."/>
            <person name="Wang S."/>
            <person name="Deng Q."/>
            <person name="Li S."/>
            <person name="Zhu J."/>
            <person name="Wang L."/>
            <person name="Liu H."/>
            <person name="Li P."/>
        </authorList>
    </citation>
    <scope>NUCLEOTIDE SEQUENCE [LARGE SCALE GENOMIC DNA]</scope>
    <source>
        <strain evidence="2">AG-1 IA</strain>
    </source>
</reference>
<protein>
    <submittedName>
        <fullName evidence="1">3-hydroxyacyl-CoA-dehydrogenase</fullName>
    </submittedName>
</protein>
<comment type="caution">
    <text evidence="1">The sequence shown here is derived from an EMBL/GenBank/DDBJ whole genome shotgun (WGS) entry which is preliminary data.</text>
</comment>
<dbReference type="InterPro" id="IPR002347">
    <property type="entry name" value="SDR_fam"/>
</dbReference>
<name>L8WPT6_THACA</name>
<dbReference type="PRINTS" id="PR00081">
    <property type="entry name" value="GDHRDH"/>
</dbReference>
<evidence type="ECO:0000313" key="1">
    <source>
        <dbReference type="EMBL" id="ELU38344.1"/>
    </source>
</evidence>
<dbReference type="PANTHER" id="PTHR42820:SF1">
    <property type="entry name" value="SHORT-CHAIN DEHYDROGENASE_REDUCTASE FAMILY PROTEIN"/>
    <property type="match status" value="1"/>
</dbReference>
<dbReference type="STRING" id="983506.L8WPT6"/>
<dbReference type="OrthoDB" id="3184970at2759"/>
<evidence type="ECO:0000313" key="2">
    <source>
        <dbReference type="Proteomes" id="UP000011668"/>
    </source>
</evidence>
<gene>
    <name evidence="1" type="ORF">AG1IA_07626</name>
</gene>
<dbReference type="EMBL" id="AFRT01002192">
    <property type="protein sequence ID" value="ELU38344.1"/>
    <property type="molecule type" value="Genomic_DNA"/>
</dbReference>